<evidence type="ECO:0000313" key="2">
    <source>
        <dbReference type="EMBL" id="MBL7259709.1"/>
    </source>
</evidence>
<protein>
    <submittedName>
        <fullName evidence="2">Uncharacterized protein</fullName>
    </submittedName>
</protein>
<proteinExistence type="predicted"/>
<comment type="caution">
    <text evidence="2">The sequence shown here is derived from an EMBL/GenBank/DDBJ whole genome shotgun (WGS) entry which is preliminary data.</text>
</comment>
<keyword evidence="3" id="KW-1185">Reference proteome</keyword>
<dbReference type="Proteomes" id="UP000598996">
    <property type="component" value="Unassembled WGS sequence"/>
</dbReference>
<feature type="compositionally biased region" description="Basic and acidic residues" evidence="1">
    <location>
        <begin position="11"/>
        <end position="40"/>
    </location>
</feature>
<sequence length="59" mass="6570">MTVREPNAQPEFEHPIDLTDLPDRGERPQPARVPEHHPDDSGLPGDVPGPNSPDTPRRE</sequence>
<gene>
    <name evidence="2" type="ORF">JKJ07_35865</name>
</gene>
<accession>A0ABS1VZ03</accession>
<feature type="region of interest" description="Disordered" evidence="1">
    <location>
        <begin position="1"/>
        <end position="59"/>
    </location>
</feature>
<name>A0ABS1VZ03_9ACTN</name>
<evidence type="ECO:0000313" key="3">
    <source>
        <dbReference type="Proteomes" id="UP000598996"/>
    </source>
</evidence>
<reference evidence="2 3" key="1">
    <citation type="submission" date="2021-01" db="EMBL/GenBank/DDBJ databases">
        <title>Actinoplanes sp. nov. LDG1-01 isolated from lichen.</title>
        <authorList>
            <person name="Saeng-In P."/>
            <person name="Phongsopitanun W."/>
            <person name="Kanchanasin P."/>
            <person name="Yuki M."/>
            <person name="Kudo T."/>
            <person name="Ohkuma M."/>
            <person name="Tanasupawat S."/>
        </authorList>
    </citation>
    <scope>NUCLEOTIDE SEQUENCE [LARGE SCALE GENOMIC DNA]</scope>
    <source>
        <strain evidence="2 3">LDG1-01</strain>
    </source>
</reference>
<dbReference type="RefSeq" id="WP_202996417.1">
    <property type="nucleotide sequence ID" value="NZ_JAENHO010000012.1"/>
</dbReference>
<organism evidence="2 3">
    <name type="scientific">Paractinoplanes lichenicola</name>
    <dbReference type="NCBI Taxonomy" id="2802976"/>
    <lineage>
        <taxon>Bacteria</taxon>
        <taxon>Bacillati</taxon>
        <taxon>Actinomycetota</taxon>
        <taxon>Actinomycetes</taxon>
        <taxon>Micromonosporales</taxon>
        <taxon>Micromonosporaceae</taxon>
        <taxon>Paractinoplanes</taxon>
    </lineage>
</organism>
<evidence type="ECO:0000256" key="1">
    <source>
        <dbReference type="SAM" id="MobiDB-lite"/>
    </source>
</evidence>
<dbReference type="EMBL" id="JAENHO010000012">
    <property type="protein sequence ID" value="MBL7259709.1"/>
    <property type="molecule type" value="Genomic_DNA"/>
</dbReference>